<feature type="transmembrane region" description="Helical" evidence="1">
    <location>
        <begin position="12"/>
        <end position="36"/>
    </location>
</feature>
<dbReference type="GeneID" id="55618464"/>
<name>A0A5J6T9G3_9CAUD</name>
<protein>
    <submittedName>
        <fullName evidence="2">Uncharacterized protein</fullName>
    </submittedName>
</protein>
<organism evidence="2 3">
    <name type="scientific">Salmonella phage vB_SenS_SB13</name>
    <dbReference type="NCBI Taxonomy" id="2591135"/>
    <lineage>
        <taxon>Viruses</taxon>
        <taxon>Duplodnaviria</taxon>
        <taxon>Heunggongvirae</taxon>
        <taxon>Uroviricota</taxon>
        <taxon>Caudoviricetes</taxon>
        <taxon>Demerecviridae</taxon>
        <taxon>Markadamsvirinae</taxon>
        <taxon>Epseptimavirus</taxon>
        <taxon>Epseptimavirus SB13</taxon>
    </lineage>
</organism>
<accession>A0A5J6T9G3</accession>
<keyword evidence="3" id="KW-1185">Reference proteome</keyword>
<reference evidence="2 3" key="1">
    <citation type="submission" date="2019-05" db="EMBL/GenBank/DDBJ databases">
        <title>Whole genome sequence analysis of broad host range Salmonella enterica bacteriophages.</title>
        <authorList>
            <person name="Bhandare S.G."/>
            <person name="Colavecchio A."/>
            <person name="Emond-Rheault J.-G."/>
            <person name="Hamel J."/>
            <person name="Kukavica-Ibrulj I."/>
            <person name="Boyle B."/>
            <person name="Levesque R.C."/>
            <person name="Goodridge L."/>
        </authorList>
    </citation>
    <scope>NUCLEOTIDE SEQUENCE [LARGE SCALE GENOMIC DNA]</scope>
</reference>
<evidence type="ECO:0000313" key="2">
    <source>
        <dbReference type="EMBL" id="QFG07573.1"/>
    </source>
</evidence>
<dbReference type="Proteomes" id="UP000327388">
    <property type="component" value="Segment"/>
</dbReference>
<dbReference type="KEGG" id="vg:55618464"/>
<evidence type="ECO:0000313" key="3">
    <source>
        <dbReference type="Proteomes" id="UP000327388"/>
    </source>
</evidence>
<dbReference type="RefSeq" id="YP_009848046.1">
    <property type="nucleotide sequence ID" value="NC_048781.1"/>
</dbReference>
<dbReference type="EMBL" id="MK947459">
    <property type="protein sequence ID" value="QFG07573.1"/>
    <property type="molecule type" value="Genomic_DNA"/>
</dbReference>
<keyword evidence="1" id="KW-0812">Transmembrane</keyword>
<sequence length="40" mass="4749">MYSRASIRLIRNPLLPVYHVGIIKWLLTFSPLRYILLSFS</sequence>
<proteinExistence type="predicted"/>
<keyword evidence="1" id="KW-0472">Membrane</keyword>
<evidence type="ECO:0000256" key="1">
    <source>
        <dbReference type="SAM" id="Phobius"/>
    </source>
</evidence>
<keyword evidence="1" id="KW-1133">Transmembrane helix</keyword>